<gene>
    <name evidence="1" type="ORF">SAMN02982990_03563</name>
</gene>
<dbReference type="GeneID" id="45657270"/>
<proteinExistence type="predicted"/>
<dbReference type="Proteomes" id="UP000183223">
    <property type="component" value="Unassembled WGS sequence"/>
</dbReference>
<organism evidence="1 2">
    <name type="scientific">Photorhabdus luminescens</name>
    <name type="common">Xenorhabdus luminescens</name>
    <dbReference type="NCBI Taxonomy" id="29488"/>
    <lineage>
        <taxon>Bacteria</taxon>
        <taxon>Pseudomonadati</taxon>
        <taxon>Pseudomonadota</taxon>
        <taxon>Gammaproteobacteria</taxon>
        <taxon>Enterobacterales</taxon>
        <taxon>Morganellaceae</taxon>
        <taxon>Photorhabdus</taxon>
    </lineage>
</organism>
<evidence type="ECO:0000313" key="1">
    <source>
        <dbReference type="EMBL" id="SCZ70679.1"/>
    </source>
</evidence>
<dbReference type="AlphaFoldDB" id="A0A1G5RBL5"/>
<reference evidence="2" key="1">
    <citation type="submission" date="2016-10" db="EMBL/GenBank/DDBJ databases">
        <authorList>
            <person name="Varghese N."/>
            <person name="Submissions S."/>
        </authorList>
    </citation>
    <scope>NUCLEOTIDE SEQUENCE [LARGE SCALE GENOMIC DNA]</scope>
    <source>
        <strain evidence="2">ATCC 29999</strain>
    </source>
</reference>
<dbReference type="EMBL" id="FMWJ01000020">
    <property type="protein sequence ID" value="SCZ70679.1"/>
    <property type="molecule type" value="Genomic_DNA"/>
</dbReference>
<accession>A0A1G5RBL5</accession>
<evidence type="ECO:0000313" key="2">
    <source>
        <dbReference type="Proteomes" id="UP000183223"/>
    </source>
</evidence>
<dbReference type="OrthoDB" id="6467036at2"/>
<keyword evidence="2" id="KW-1185">Reference proteome</keyword>
<dbReference type="RefSeq" id="WP_053093460.1">
    <property type="nucleotide sequence ID" value="NZ_CAWQXX010000019.1"/>
</dbReference>
<sequence>MECVVTDNNFLGKLVTEGCAIAAPCRAKVAEKVLEIGVKAGITGIVAKEIADKISSEDLDHLIMLQMMGNDEITQSYLNTLELLIQLIYQHIPAVINPVISGNLLIIPVETNS</sequence>
<protein>
    <submittedName>
        <fullName evidence="1">Uncharacterized protein</fullName>
    </submittedName>
</protein>
<name>A0A1G5RBL5_PHOLU</name>